<feature type="non-terminal residue" evidence="8">
    <location>
        <position position="219"/>
    </location>
</feature>
<dbReference type="PANTHER" id="PTHR30126:SF5">
    <property type="entry name" value="HTH-TYPE TRANSCRIPTIONAL ACTIVATOR CMPR"/>
    <property type="match status" value="1"/>
</dbReference>
<dbReference type="Gene3D" id="1.10.10.10">
    <property type="entry name" value="Winged helix-like DNA-binding domain superfamily/Winged helix DNA-binding domain"/>
    <property type="match status" value="1"/>
</dbReference>
<keyword evidence="3" id="KW-0238">DNA-binding</keyword>
<dbReference type="PANTHER" id="PTHR30126">
    <property type="entry name" value="HTH-TYPE TRANSCRIPTIONAL REGULATOR"/>
    <property type="match status" value="1"/>
</dbReference>
<keyword evidence="2" id="KW-0805">Transcription regulation</keyword>
<comment type="similarity">
    <text evidence="1">Belongs to the LysR transcriptional regulatory family.</text>
</comment>
<comment type="caution">
    <text evidence="8">The sequence shown here is derived from an EMBL/GenBank/DDBJ whole genome shotgun (WGS) entry which is preliminary data.</text>
</comment>
<evidence type="ECO:0000313" key="8">
    <source>
        <dbReference type="EMBL" id="HHL43895.1"/>
    </source>
</evidence>
<keyword evidence="4" id="KW-0804">Transcription</keyword>
<evidence type="ECO:0000256" key="1">
    <source>
        <dbReference type="ARBA" id="ARBA00009437"/>
    </source>
</evidence>
<dbReference type="PROSITE" id="PS50931">
    <property type="entry name" value="HTH_LYSR"/>
    <property type="match status" value="1"/>
</dbReference>
<gene>
    <name evidence="8" type="ORF">ENJ42_09765</name>
</gene>
<organism evidence="8">
    <name type="scientific">Hellea balneolensis</name>
    <dbReference type="NCBI Taxonomy" id="287478"/>
    <lineage>
        <taxon>Bacteria</taxon>
        <taxon>Pseudomonadati</taxon>
        <taxon>Pseudomonadota</taxon>
        <taxon>Alphaproteobacteria</taxon>
        <taxon>Maricaulales</taxon>
        <taxon>Robiginitomaculaceae</taxon>
        <taxon>Hellea</taxon>
    </lineage>
</organism>
<dbReference type="SUPFAM" id="SSF53850">
    <property type="entry name" value="Periplasmic binding protein-like II"/>
    <property type="match status" value="1"/>
</dbReference>
<feature type="domain" description="HTH lysR-type" evidence="7">
    <location>
        <begin position="7"/>
        <end position="64"/>
    </location>
</feature>
<accession>A0A7C5M4G3</accession>
<dbReference type="GO" id="GO:0000976">
    <property type="term" value="F:transcription cis-regulatory region binding"/>
    <property type="evidence" value="ECO:0007669"/>
    <property type="project" value="TreeGrafter"/>
</dbReference>
<evidence type="ECO:0000256" key="2">
    <source>
        <dbReference type="ARBA" id="ARBA00023015"/>
    </source>
</evidence>
<reference evidence="8" key="1">
    <citation type="journal article" date="2020" name="mSystems">
        <title>Genome- and Community-Level Interaction Insights into Carbon Utilization and Element Cycling Functions of Hydrothermarchaeota in Hydrothermal Sediment.</title>
        <authorList>
            <person name="Zhou Z."/>
            <person name="Liu Y."/>
            <person name="Xu W."/>
            <person name="Pan J."/>
            <person name="Luo Z.H."/>
            <person name="Li M."/>
        </authorList>
    </citation>
    <scope>NUCLEOTIDE SEQUENCE [LARGE SCALE GENOMIC DNA]</scope>
    <source>
        <strain evidence="8">HyVt-485</strain>
    </source>
</reference>
<dbReference type="InterPro" id="IPR005119">
    <property type="entry name" value="LysR_subst-bd"/>
</dbReference>
<dbReference type="GO" id="GO:0003700">
    <property type="term" value="F:DNA-binding transcription factor activity"/>
    <property type="evidence" value="ECO:0007669"/>
    <property type="project" value="InterPro"/>
</dbReference>
<dbReference type="SUPFAM" id="SSF46785">
    <property type="entry name" value="Winged helix' DNA-binding domain"/>
    <property type="match status" value="1"/>
</dbReference>
<dbReference type="AlphaFoldDB" id="A0A7C5M4G3"/>
<dbReference type="Proteomes" id="UP000885830">
    <property type="component" value="Unassembled WGS sequence"/>
</dbReference>
<protein>
    <recommendedName>
        <fullName evidence="5">HTH-type transcriptional regulator CbbR</fullName>
    </recommendedName>
    <alternativeName>
        <fullName evidence="6">RuBisCO operon transcriptional regulator</fullName>
    </alternativeName>
</protein>
<name>A0A7C5M4G3_9PROT</name>
<dbReference type="Gene3D" id="3.40.190.290">
    <property type="match status" value="1"/>
</dbReference>
<dbReference type="InterPro" id="IPR000847">
    <property type="entry name" value="LysR_HTH_N"/>
</dbReference>
<dbReference type="EMBL" id="DRMJ01000512">
    <property type="protein sequence ID" value="HHL43895.1"/>
    <property type="molecule type" value="Genomic_DNA"/>
</dbReference>
<dbReference type="PRINTS" id="PR00039">
    <property type="entry name" value="HTHLYSR"/>
</dbReference>
<evidence type="ECO:0000256" key="6">
    <source>
        <dbReference type="ARBA" id="ARBA00043141"/>
    </source>
</evidence>
<evidence type="ECO:0000256" key="5">
    <source>
        <dbReference type="ARBA" id="ARBA00039279"/>
    </source>
</evidence>
<evidence type="ECO:0000256" key="3">
    <source>
        <dbReference type="ARBA" id="ARBA00023125"/>
    </source>
</evidence>
<evidence type="ECO:0000259" key="7">
    <source>
        <dbReference type="PROSITE" id="PS50931"/>
    </source>
</evidence>
<dbReference type="InterPro" id="IPR036390">
    <property type="entry name" value="WH_DNA-bd_sf"/>
</dbReference>
<dbReference type="Pfam" id="PF00126">
    <property type="entry name" value="HTH_1"/>
    <property type="match status" value="1"/>
</dbReference>
<dbReference type="InterPro" id="IPR036388">
    <property type="entry name" value="WH-like_DNA-bd_sf"/>
</dbReference>
<evidence type="ECO:0000256" key="4">
    <source>
        <dbReference type="ARBA" id="ARBA00023163"/>
    </source>
</evidence>
<sequence>MSLIRDLTFKQIRAYEAVVRTASITRAAEELCVTPPAISSQIKTLKHLVGTEILTREQDGLKPTQAGLEILALHERIMSAINTSAQKLDAIKSGKAGDVGIAVVSTGKYYAPHIFSAFMAAYPDIKLRPMIGNRRMVLSALENRSADLAIMGRPPARLDVEATTLGDHPNILIAAPDHPLAHAKNIKPEQLLKHTLLLREMGSGTRMLARRFMDRFGEG</sequence>
<proteinExistence type="inferred from homology"/>
<dbReference type="Pfam" id="PF03466">
    <property type="entry name" value="LysR_substrate"/>
    <property type="match status" value="1"/>
</dbReference>